<accession>A0A3N4LX74</accession>
<dbReference type="Pfam" id="PF07960">
    <property type="entry name" value="CBP4"/>
    <property type="match status" value="1"/>
</dbReference>
<evidence type="ECO:0000256" key="3">
    <source>
        <dbReference type="ARBA" id="ARBA00022692"/>
    </source>
</evidence>
<gene>
    <name evidence="13" type="ORF">L211DRAFT_834362</name>
</gene>
<evidence type="ECO:0000256" key="7">
    <source>
        <dbReference type="ARBA" id="ARBA00023136"/>
    </source>
</evidence>
<organism evidence="13 14">
    <name type="scientific">Terfezia boudieri ATCC MYA-4762</name>
    <dbReference type="NCBI Taxonomy" id="1051890"/>
    <lineage>
        <taxon>Eukaryota</taxon>
        <taxon>Fungi</taxon>
        <taxon>Dikarya</taxon>
        <taxon>Ascomycota</taxon>
        <taxon>Pezizomycotina</taxon>
        <taxon>Pezizomycetes</taxon>
        <taxon>Pezizales</taxon>
        <taxon>Pezizaceae</taxon>
        <taxon>Terfezia</taxon>
    </lineage>
</organism>
<name>A0A3N4LX74_9PEZI</name>
<evidence type="ECO:0000256" key="9">
    <source>
        <dbReference type="ARBA" id="ARBA00025413"/>
    </source>
</evidence>
<dbReference type="GO" id="GO:0034551">
    <property type="term" value="P:mitochondrial respiratory chain complex III assembly"/>
    <property type="evidence" value="ECO:0007669"/>
    <property type="project" value="TreeGrafter"/>
</dbReference>
<evidence type="ECO:0000313" key="13">
    <source>
        <dbReference type="EMBL" id="RPB27506.1"/>
    </source>
</evidence>
<keyword evidence="3 11" id="KW-0812">Transmembrane</keyword>
<evidence type="ECO:0000256" key="5">
    <source>
        <dbReference type="ARBA" id="ARBA00022989"/>
    </source>
</evidence>
<reference evidence="13 14" key="1">
    <citation type="journal article" date="2018" name="Nat. Ecol. Evol.">
        <title>Pezizomycetes genomes reveal the molecular basis of ectomycorrhizal truffle lifestyle.</title>
        <authorList>
            <person name="Murat C."/>
            <person name="Payen T."/>
            <person name="Noel B."/>
            <person name="Kuo A."/>
            <person name="Morin E."/>
            <person name="Chen J."/>
            <person name="Kohler A."/>
            <person name="Krizsan K."/>
            <person name="Balestrini R."/>
            <person name="Da Silva C."/>
            <person name="Montanini B."/>
            <person name="Hainaut M."/>
            <person name="Levati E."/>
            <person name="Barry K.W."/>
            <person name="Belfiori B."/>
            <person name="Cichocki N."/>
            <person name="Clum A."/>
            <person name="Dockter R.B."/>
            <person name="Fauchery L."/>
            <person name="Guy J."/>
            <person name="Iotti M."/>
            <person name="Le Tacon F."/>
            <person name="Lindquist E.A."/>
            <person name="Lipzen A."/>
            <person name="Malagnac F."/>
            <person name="Mello A."/>
            <person name="Molinier V."/>
            <person name="Miyauchi S."/>
            <person name="Poulain J."/>
            <person name="Riccioni C."/>
            <person name="Rubini A."/>
            <person name="Sitrit Y."/>
            <person name="Splivallo R."/>
            <person name="Traeger S."/>
            <person name="Wang M."/>
            <person name="Zifcakova L."/>
            <person name="Wipf D."/>
            <person name="Zambonelli A."/>
            <person name="Paolocci F."/>
            <person name="Nowrousian M."/>
            <person name="Ottonello S."/>
            <person name="Baldrian P."/>
            <person name="Spatafora J.W."/>
            <person name="Henrissat B."/>
            <person name="Nagy L.G."/>
            <person name="Aury J.M."/>
            <person name="Wincker P."/>
            <person name="Grigoriev I.V."/>
            <person name="Bonfante P."/>
            <person name="Martin F.M."/>
        </authorList>
    </citation>
    <scope>NUCLEOTIDE SEQUENCE [LARGE SCALE GENOMIC DNA]</scope>
    <source>
        <strain evidence="13 14">ATCC MYA-4762</strain>
    </source>
</reference>
<evidence type="ECO:0000256" key="11">
    <source>
        <dbReference type="RuleBase" id="RU368005"/>
    </source>
</evidence>
<feature type="transmembrane region" description="Helical" evidence="11">
    <location>
        <begin position="12"/>
        <end position="30"/>
    </location>
</feature>
<sequence>MKQKTVTGLKMAVGGLAVLIGGPALTWYVMPSEEELFKRYNPDLQRRALSERPARLQAHADFMHKLSEYSKSDKPIWTVAAEEQAREKAEIEAGRKRAMEEKESMRMDLLEEQRRLGGRA</sequence>
<keyword evidence="6 11" id="KW-0496">Mitochondrion</keyword>
<evidence type="ECO:0000256" key="1">
    <source>
        <dbReference type="ARBA" id="ARBA00004434"/>
    </source>
</evidence>
<dbReference type="GO" id="GO:0005743">
    <property type="term" value="C:mitochondrial inner membrane"/>
    <property type="evidence" value="ECO:0007669"/>
    <property type="project" value="UniProtKB-SubCell"/>
</dbReference>
<evidence type="ECO:0000256" key="4">
    <source>
        <dbReference type="ARBA" id="ARBA00022792"/>
    </source>
</evidence>
<evidence type="ECO:0000256" key="10">
    <source>
        <dbReference type="ARBA" id="ARBA00031521"/>
    </source>
</evidence>
<dbReference type="InParanoid" id="A0A3N4LX74"/>
<dbReference type="InterPro" id="IPR012420">
    <property type="entry name" value="Cbp4"/>
</dbReference>
<evidence type="ECO:0000256" key="8">
    <source>
        <dbReference type="ARBA" id="ARBA00023186"/>
    </source>
</evidence>
<feature type="region of interest" description="Disordered" evidence="12">
    <location>
        <begin position="95"/>
        <end position="120"/>
    </location>
</feature>
<comment type="subcellular location">
    <subcellularLocation>
        <location evidence="1 11">Mitochondrion inner membrane</location>
        <topology evidence="1 11">Single-pass membrane protein</topology>
    </subcellularLocation>
</comment>
<evidence type="ECO:0000256" key="6">
    <source>
        <dbReference type="ARBA" id="ARBA00023128"/>
    </source>
</evidence>
<comment type="function">
    <text evidence="9 11">Essential for the assembly of ubiquinol-cytochrome c reductase. It has a direct effect on the correct occurrence of the Rieske protein, core 4, core 5 and apocytochrome b.</text>
</comment>
<keyword evidence="14" id="KW-1185">Reference proteome</keyword>
<comment type="similarity">
    <text evidence="2 11">Belongs to the CBP4 family.</text>
</comment>
<evidence type="ECO:0000256" key="2">
    <source>
        <dbReference type="ARBA" id="ARBA00006780"/>
    </source>
</evidence>
<dbReference type="AlphaFoldDB" id="A0A3N4LX74"/>
<keyword evidence="4 11" id="KW-0999">Mitochondrion inner membrane</keyword>
<dbReference type="Proteomes" id="UP000267821">
    <property type="component" value="Unassembled WGS sequence"/>
</dbReference>
<evidence type="ECO:0000256" key="12">
    <source>
        <dbReference type="SAM" id="MobiDB-lite"/>
    </source>
</evidence>
<proteinExistence type="inferred from homology"/>
<keyword evidence="7 11" id="KW-0472">Membrane</keyword>
<keyword evidence="5 11" id="KW-1133">Transmembrane helix</keyword>
<dbReference type="PANTHER" id="PTHR28202">
    <property type="entry name" value="ASSEMBLY FACTOR CBP4"/>
    <property type="match status" value="1"/>
</dbReference>
<dbReference type="PANTHER" id="PTHR28202:SF1">
    <property type="entry name" value="ASSEMBLY FACTOR CBP4"/>
    <property type="match status" value="1"/>
</dbReference>
<dbReference type="OrthoDB" id="5576752at2759"/>
<keyword evidence="8 11" id="KW-0143">Chaperone</keyword>
<evidence type="ECO:0000313" key="14">
    <source>
        <dbReference type="Proteomes" id="UP000267821"/>
    </source>
</evidence>
<dbReference type="EMBL" id="ML121531">
    <property type="protein sequence ID" value="RPB27506.1"/>
    <property type="molecule type" value="Genomic_DNA"/>
</dbReference>
<protein>
    <recommendedName>
        <fullName evidence="10 11">Cytochrome b mRNA-processing protein 4</fullName>
    </recommendedName>
</protein>